<dbReference type="EMBL" id="CAJVQC010032681">
    <property type="protein sequence ID" value="CAG8751746.1"/>
    <property type="molecule type" value="Genomic_DNA"/>
</dbReference>
<organism evidence="1 2">
    <name type="scientific">Racocetra persica</name>
    <dbReference type="NCBI Taxonomy" id="160502"/>
    <lineage>
        <taxon>Eukaryota</taxon>
        <taxon>Fungi</taxon>
        <taxon>Fungi incertae sedis</taxon>
        <taxon>Mucoromycota</taxon>
        <taxon>Glomeromycotina</taxon>
        <taxon>Glomeromycetes</taxon>
        <taxon>Diversisporales</taxon>
        <taxon>Gigasporaceae</taxon>
        <taxon>Racocetra</taxon>
    </lineage>
</organism>
<dbReference type="Proteomes" id="UP000789920">
    <property type="component" value="Unassembled WGS sequence"/>
</dbReference>
<reference evidence="1" key="1">
    <citation type="submission" date="2021-06" db="EMBL/GenBank/DDBJ databases">
        <authorList>
            <person name="Kallberg Y."/>
            <person name="Tangrot J."/>
            <person name="Rosling A."/>
        </authorList>
    </citation>
    <scope>NUCLEOTIDE SEQUENCE</scope>
    <source>
        <strain evidence="1">MA461A</strain>
    </source>
</reference>
<keyword evidence="2" id="KW-1185">Reference proteome</keyword>
<proteinExistence type="predicted"/>
<gene>
    <name evidence="1" type="ORF">RPERSI_LOCUS14257</name>
</gene>
<name>A0ACA9QKE1_9GLOM</name>
<protein>
    <submittedName>
        <fullName evidence="1">12057_t:CDS:1</fullName>
    </submittedName>
</protein>
<comment type="caution">
    <text evidence="1">The sequence shown here is derived from an EMBL/GenBank/DDBJ whole genome shotgun (WGS) entry which is preliminary data.</text>
</comment>
<evidence type="ECO:0000313" key="2">
    <source>
        <dbReference type="Proteomes" id="UP000789920"/>
    </source>
</evidence>
<sequence>MSNQFNNQKKCRISGCSCTYEIIPGYKDLGQFRLTEEISARVAKTRPKLIKHEKPEQKPKENKYSRNYVKSMKRHKVGIENGKFTSSSPNLVPIEIVEEFAEKEIGFCDSKMIEYFESQMVVKKNNGDSSPIVNNPTCLNQSPQPENNHTGQSAKINANDTNQQSPKIGRELTESREPEKKQAEIAKDNKENGLNKNELLVIDLKNVKKIILRDDGKLEIEFDNTQNDNCSIIQVITDEQIKDNQELQKIKNYCQKNDKN</sequence>
<evidence type="ECO:0000313" key="1">
    <source>
        <dbReference type="EMBL" id="CAG8751746.1"/>
    </source>
</evidence>
<accession>A0ACA9QKE1</accession>
<feature type="non-terminal residue" evidence="1">
    <location>
        <position position="260"/>
    </location>
</feature>